<organism evidence="3 4">
    <name type="scientific">Ramlibacter monticola</name>
    <dbReference type="NCBI Taxonomy" id="1926872"/>
    <lineage>
        <taxon>Bacteria</taxon>
        <taxon>Pseudomonadati</taxon>
        <taxon>Pseudomonadota</taxon>
        <taxon>Betaproteobacteria</taxon>
        <taxon>Burkholderiales</taxon>
        <taxon>Comamonadaceae</taxon>
        <taxon>Ramlibacter</taxon>
    </lineage>
</organism>
<dbReference type="AlphaFoldDB" id="A0A936Z8J3"/>
<keyword evidence="2" id="KW-0472">Membrane</keyword>
<dbReference type="RefSeq" id="WP_201677785.1">
    <property type="nucleotide sequence ID" value="NZ_JAEQNE010000012.1"/>
</dbReference>
<feature type="transmembrane region" description="Helical" evidence="2">
    <location>
        <begin position="36"/>
        <end position="59"/>
    </location>
</feature>
<accession>A0A936Z8J3</accession>
<evidence type="ECO:0000313" key="4">
    <source>
        <dbReference type="Proteomes" id="UP000599109"/>
    </source>
</evidence>
<dbReference type="EMBL" id="JAEQNE010000012">
    <property type="protein sequence ID" value="MBL0395114.1"/>
    <property type="molecule type" value="Genomic_DNA"/>
</dbReference>
<protein>
    <submittedName>
        <fullName evidence="3">Uncharacterized protein</fullName>
    </submittedName>
</protein>
<gene>
    <name evidence="3" type="ORF">JJ685_28540</name>
</gene>
<comment type="caution">
    <text evidence="3">The sequence shown here is derived from an EMBL/GenBank/DDBJ whole genome shotgun (WGS) entry which is preliminary data.</text>
</comment>
<evidence type="ECO:0000256" key="1">
    <source>
        <dbReference type="SAM" id="MobiDB-lite"/>
    </source>
</evidence>
<sequence length="125" mass="13087">MKSSHRLGLLVATLLAVLIVLTGVAIHSLLRLGSGALAVAVAITGAAAVLAVGVAWSLAREAEQQLGELLPLPREESPPAPPVRKTGFTLREARPGEIPEPYLAAVRKGAQARQAAWKADAQQHH</sequence>
<keyword evidence="2" id="KW-0812">Transmembrane</keyword>
<feature type="transmembrane region" description="Helical" evidence="2">
    <location>
        <begin position="7"/>
        <end position="30"/>
    </location>
</feature>
<reference evidence="3 4" key="1">
    <citation type="journal article" date="2017" name="Int. J. Syst. Evol. Microbiol.">
        <title>Ramlibacter monticola sp. nov., isolated from forest soil.</title>
        <authorList>
            <person name="Chaudhary D.K."/>
            <person name="Kim J."/>
        </authorList>
    </citation>
    <scope>NUCLEOTIDE SEQUENCE [LARGE SCALE GENOMIC DNA]</scope>
    <source>
        <strain evidence="3 4">KACC 19175</strain>
    </source>
</reference>
<feature type="region of interest" description="Disordered" evidence="1">
    <location>
        <begin position="69"/>
        <end position="95"/>
    </location>
</feature>
<evidence type="ECO:0000313" key="3">
    <source>
        <dbReference type="EMBL" id="MBL0395114.1"/>
    </source>
</evidence>
<dbReference type="Proteomes" id="UP000599109">
    <property type="component" value="Unassembled WGS sequence"/>
</dbReference>
<keyword evidence="2" id="KW-1133">Transmembrane helix</keyword>
<proteinExistence type="predicted"/>
<name>A0A936Z8J3_9BURK</name>
<evidence type="ECO:0000256" key="2">
    <source>
        <dbReference type="SAM" id="Phobius"/>
    </source>
</evidence>
<keyword evidence="4" id="KW-1185">Reference proteome</keyword>